<feature type="region of interest" description="Disordered" evidence="1">
    <location>
        <begin position="1"/>
        <end position="53"/>
    </location>
</feature>
<keyword evidence="3" id="KW-1185">Reference proteome</keyword>
<dbReference type="GeneID" id="76196576"/>
<accession>A0A0K2XK01</accession>
<evidence type="ECO:0000313" key="2">
    <source>
        <dbReference type="EMBL" id="CRI33942.1"/>
    </source>
</evidence>
<evidence type="ECO:0000313" key="3">
    <source>
        <dbReference type="Proteomes" id="UP000046090"/>
    </source>
</evidence>
<feature type="compositionally biased region" description="Basic and acidic residues" evidence="1">
    <location>
        <begin position="1"/>
        <end position="10"/>
    </location>
</feature>
<sequence>MLNTLEEKHTHLLQTECPNKQDEKASQEAGAIHPSPQATKIAKNANAPEVKPL</sequence>
<name>A0A0K2XK01_HELHE</name>
<proteinExistence type="predicted"/>
<organism evidence="2 3">
    <name type="scientific">Helicobacter heilmannii</name>
    <dbReference type="NCBI Taxonomy" id="35817"/>
    <lineage>
        <taxon>Bacteria</taxon>
        <taxon>Pseudomonadati</taxon>
        <taxon>Campylobacterota</taxon>
        <taxon>Epsilonproteobacteria</taxon>
        <taxon>Campylobacterales</taxon>
        <taxon>Helicobacteraceae</taxon>
        <taxon>Helicobacter</taxon>
    </lineage>
</organism>
<dbReference type="RefSeq" id="WP_015106000.1">
    <property type="nucleotide sequence ID" value="NZ_AP026684.1"/>
</dbReference>
<reference evidence="3" key="1">
    <citation type="submission" date="2014-12" db="EMBL/GenBank/DDBJ databases">
        <authorList>
            <person name="Smet A."/>
        </authorList>
    </citation>
    <scope>NUCLEOTIDE SEQUENCE [LARGE SCALE GENOMIC DNA]</scope>
</reference>
<dbReference type="Proteomes" id="UP000046090">
    <property type="component" value="Unassembled WGS sequence"/>
</dbReference>
<protein>
    <submittedName>
        <fullName evidence="2">Uncharacterized protein</fullName>
    </submittedName>
</protein>
<evidence type="ECO:0000256" key="1">
    <source>
        <dbReference type="SAM" id="MobiDB-lite"/>
    </source>
</evidence>
<gene>
    <name evidence="2" type="ORF">HHE01_16280</name>
</gene>
<dbReference type="AlphaFoldDB" id="A0A0K2XK01"/>
<dbReference type="EMBL" id="CDMK01000001">
    <property type="protein sequence ID" value="CRI33942.1"/>
    <property type="molecule type" value="Genomic_DNA"/>
</dbReference>